<reference evidence="1 2" key="1">
    <citation type="submission" date="2015-09" db="EMBL/GenBank/DDBJ databases">
        <authorList>
            <consortium name="Pathogen Informatics"/>
        </authorList>
    </citation>
    <scope>NUCLEOTIDE SEQUENCE [LARGE SCALE GENOMIC DNA]</scope>
    <source>
        <strain evidence="1 2">2789STDY5834866</strain>
    </source>
</reference>
<dbReference type="RefSeq" id="WP_055261994.1">
    <property type="nucleotide sequence ID" value="NZ_CYZK01000025.1"/>
</dbReference>
<organism evidence="1 2">
    <name type="scientific">Coprococcus comes</name>
    <dbReference type="NCBI Taxonomy" id="410072"/>
    <lineage>
        <taxon>Bacteria</taxon>
        <taxon>Bacillati</taxon>
        <taxon>Bacillota</taxon>
        <taxon>Clostridia</taxon>
        <taxon>Lachnospirales</taxon>
        <taxon>Lachnospiraceae</taxon>
        <taxon>Coprococcus</taxon>
    </lineage>
</organism>
<dbReference type="AlphaFoldDB" id="A0A174HMJ3"/>
<name>A0A174HMJ3_9FIRM</name>
<evidence type="ECO:0000313" key="1">
    <source>
        <dbReference type="EMBL" id="CUO74310.1"/>
    </source>
</evidence>
<protein>
    <submittedName>
        <fullName evidence="1">Uncharacterized protein</fullName>
    </submittedName>
</protein>
<evidence type="ECO:0000313" key="2">
    <source>
        <dbReference type="Proteomes" id="UP000095362"/>
    </source>
</evidence>
<dbReference type="Proteomes" id="UP000095362">
    <property type="component" value="Unassembled WGS sequence"/>
</dbReference>
<sequence length="65" mass="7926">MPEEKQRKRRIRVEKLDEWIEILKSTEKVNRDSEYFKQNAIPYLEQYVDSLKEAGRKTVVLEDKQ</sequence>
<dbReference type="PaxDb" id="410072-ERS852525_00895"/>
<dbReference type="STRING" id="410072.ERS852525_00895"/>
<dbReference type="EMBL" id="CYZK01000025">
    <property type="protein sequence ID" value="CUO74310.1"/>
    <property type="molecule type" value="Genomic_DNA"/>
</dbReference>
<proteinExistence type="predicted"/>
<gene>
    <name evidence="1" type="ORF">ERS852481_02765</name>
</gene>
<accession>A0A174HMJ3</accession>